<proteinExistence type="predicted"/>
<name>A0A5S5BWR4_9FLAO</name>
<evidence type="ECO:0000313" key="3">
    <source>
        <dbReference type="Proteomes" id="UP000324376"/>
    </source>
</evidence>
<comment type="caution">
    <text evidence="2">The sequence shown here is derived from an EMBL/GenBank/DDBJ whole genome shotgun (WGS) entry which is preliminary data.</text>
</comment>
<dbReference type="InterPro" id="IPR014922">
    <property type="entry name" value="YdhG-like"/>
</dbReference>
<accession>A0A5S5BWR4</accession>
<protein>
    <submittedName>
        <fullName evidence="2">Uncharacterized protein DUF1801</fullName>
    </submittedName>
</protein>
<dbReference type="EMBL" id="VNHU01000008">
    <property type="protein sequence ID" value="TYP71615.1"/>
    <property type="molecule type" value="Genomic_DNA"/>
</dbReference>
<dbReference type="OrthoDB" id="328972at2"/>
<sequence length="142" mass="16303">MEKVSMLSSSEVQTVIESYPAAFRERILILRKLIIETANVTEHVTVLVETLKWGEPSYVTKKGSTLRIGWNPKTPDYYGMYFHCASRLVPTFKRVYSDTFSFEGNRAIIFNLYDPIPEEELKACIRAALIYHMAKHLPTLGI</sequence>
<organism evidence="2 3">
    <name type="scientific">Aquimarina intermedia</name>
    <dbReference type="NCBI Taxonomy" id="350814"/>
    <lineage>
        <taxon>Bacteria</taxon>
        <taxon>Pseudomonadati</taxon>
        <taxon>Bacteroidota</taxon>
        <taxon>Flavobacteriia</taxon>
        <taxon>Flavobacteriales</taxon>
        <taxon>Flavobacteriaceae</taxon>
        <taxon>Aquimarina</taxon>
    </lineage>
</organism>
<dbReference type="RefSeq" id="WP_148783217.1">
    <property type="nucleotide sequence ID" value="NZ_VNHU01000008.1"/>
</dbReference>
<reference evidence="2 3" key="1">
    <citation type="submission" date="2019-07" db="EMBL/GenBank/DDBJ databases">
        <title>Genomic Encyclopedia of Archaeal and Bacterial Type Strains, Phase II (KMG-II): from individual species to whole genera.</title>
        <authorList>
            <person name="Goeker M."/>
        </authorList>
    </citation>
    <scope>NUCLEOTIDE SEQUENCE [LARGE SCALE GENOMIC DNA]</scope>
    <source>
        <strain evidence="2 3">DSM 17527</strain>
    </source>
</reference>
<dbReference type="Pfam" id="PF08818">
    <property type="entry name" value="DUF1801"/>
    <property type="match status" value="1"/>
</dbReference>
<feature type="domain" description="YdhG-like" evidence="1">
    <location>
        <begin position="24"/>
        <end position="129"/>
    </location>
</feature>
<keyword evidence="3" id="KW-1185">Reference proteome</keyword>
<gene>
    <name evidence="2" type="ORF">BD809_10825</name>
</gene>
<dbReference type="Proteomes" id="UP000324376">
    <property type="component" value="Unassembled WGS sequence"/>
</dbReference>
<evidence type="ECO:0000259" key="1">
    <source>
        <dbReference type="Pfam" id="PF08818"/>
    </source>
</evidence>
<evidence type="ECO:0000313" key="2">
    <source>
        <dbReference type="EMBL" id="TYP71615.1"/>
    </source>
</evidence>
<dbReference type="SUPFAM" id="SSF159888">
    <property type="entry name" value="YdhG-like"/>
    <property type="match status" value="1"/>
</dbReference>
<dbReference type="AlphaFoldDB" id="A0A5S5BWR4"/>